<dbReference type="AlphaFoldDB" id="A0A1C3TU59"/>
<dbReference type="PATRIC" id="fig|1261556.5.peg.4235"/>
<name>A0A1C3TU59_XANCT</name>
<dbReference type="Proteomes" id="UP000093071">
    <property type="component" value="Chromosome I"/>
</dbReference>
<dbReference type="EMBL" id="LT604072">
    <property type="protein sequence ID" value="SCB06718.1"/>
    <property type="molecule type" value="Genomic_DNA"/>
</dbReference>
<gene>
    <name evidence="1" type="ORF">BN444_01639</name>
</gene>
<proteinExistence type="predicted"/>
<organism evidence="1 2">
    <name type="scientific">Xanthomonas translucens pv. translucens DSM 18974</name>
    <dbReference type="NCBI Taxonomy" id="1261556"/>
    <lineage>
        <taxon>Bacteria</taxon>
        <taxon>Pseudomonadati</taxon>
        <taxon>Pseudomonadota</taxon>
        <taxon>Gammaproteobacteria</taxon>
        <taxon>Lysobacterales</taxon>
        <taxon>Lysobacteraceae</taxon>
        <taxon>Xanthomonas</taxon>
        <taxon>Xanthomonas translucens group</taxon>
    </lineage>
</organism>
<protein>
    <submittedName>
        <fullName evidence="1">Uncharacterized protein</fullName>
    </submittedName>
</protein>
<evidence type="ECO:0000313" key="2">
    <source>
        <dbReference type="Proteomes" id="UP000093071"/>
    </source>
</evidence>
<reference evidence="2" key="1">
    <citation type="submission" date="2016-07" db="EMBL/GenBank/DDBJ databases">
        <authorList>
            <person name="Jaenicke Sebastian"/>
        </authorList>
    </citation>
    <scope>NUCLEOTIDE SEQUENCE [LARGE SCALE GENOMIC DNA]</scope>
</reference>
<dbReference type="RefSeq" id="WP_003476696.1">
    <property type="nucleotide sequence ID" value="NZ_LT604072.1"/>
</dbReference>
<accession>A0A1C3TU59</accession>
<sequence length="58" mass="6435">MPLADPVDRHTAAPLQLAWPRPGARMDRAALWRAPTKTLAMRVCFGLVLRGALLWAAR</sequence>
<evidence type="ECO:0000313" key="1">
    <source>
        <dbReference type="EMBL" id="SCB06718.1"/>
    </source>
</evidence>